<protein>
    <submittedName>
        <fullName evidence="7">DNA-binding transcriptional regulator, LysR family</fullName>
    </submittedName>
</protein>
<dbReference type="STRING" id="1770053.SAMN05216551_11860"/>
<dbReference type="Gene3D" id="1.10.10.10">
    <property type="entry name" value="Winged helix-like DNA-binding domain superfamily/Winged helix DNA-binding domain"/>
    <property type="match status" value="1"/>
</dbReference>
<dbReference type="GO" id="GO:0032993">
    <property type="term" value="C:protein-DNA complex"/>
    <property type="evidence" value="ECO:0007669"/>
    <property type="project" value="TreeGrafter"/>
</dbReference>
<comment type="similarity">
    <text evidence="1">Belongs to the LysR transcriptional regulatory family.</text>
</comment>
<evidence type="ECO:0000313" key="8">
    <source>
        <dbReference type="Proteomes" id="UP000243719"/>
    </source>
</evidence>
<organism evidence="7 8">
    <name type="scientific">Chitinasiproducens palmae</name>
    <dbReference type="NCBI Taxonomy" id="1770053"/>
    <lineage>
        <taxon>Bacteria</taxon>
        <taxon>Pseudomonadati</taxon>
        <taxon>Pseudomonadota</taxon>
        <taxon>Betaproteobacteria</taxon>
        <taxon>Burkholderiales</taxon>
        <taxon>Burkholderiaceae</taxon>
        <taxon>Chitinasiproducens</taxon>
    </lineage>
</organism>
<accession>A0A1H2PX57</accession>
<evidence type="ECO:0000256" key="4">
    <source>
        <dbReference type="ARBA" id="ARBA00023163"/>
    </source>
</evidence>
<dbReference type="Gene3D" id="3.40.190.10">
    <property type="entry name" value="Periplasmic binding protein-like II"/>
    <property type="match status" value="2"/>
</dbReference>
<dbReference type="InterPro" id="IPR000847">
    <property type="entry name" value="LysR_HTH_N"/>
</dbReference>
<dbReference type="PANTHER" id="PTHR30346">
    <property type="entry name" value="TRANSCRIPTIONAL DUAL REGULATOR HCAR-RELATED"/>
    <property type="match status" value="1"/>
</dbReference>
<dbReference type="PROSITE" id="PS50931">
    <property type="entry name" value="HTH_LYSR"/>
    <property type="match status" value="1"/>
</dbReference>
<dbReference type="FunFam" id="1.10.10.10:FF:000001">
    <property type="entry name" value="LysR family transcriptional regulator"/>
    <property type="match status" value="1"/>
</dbReference>
<keyword evidence="8" id="KW-1185">Reference proteome</keyword>
<dbReference type="InterPro" id="IPR036390">
    <property type="entry name" value="WH_DNA-bd_sf"/>
</dbReference>
<evidence type="ECO:0000256" key="3">
    <source>
        <dbReference type="ARBA" id="ARBA00023125"/>
    </source>
</evidence>
<dbReference type="GO" id="GO:0003677">
    <property type="term" value="F:DNA binding"/>
    <property type="evidence" value="ECO:0007669"/>
    <property type="project" value="UniProtKB-KW"/>
</dbReference>
<keyword evidence="5" id="KW-0175">Coiled coil</keyword>
<evidence type="ECO:0000313" key="7">
    <source>
        <dbReference type="EMBL" id="SDV51558.1"/>
    </source>
</evidence>
<dbReference type="OrthoDB" id="8679465at2"/>
<feature type="domain" description="HTH lysR-type" evidence="6">
    <location>
        <begin position="9"/>
        <end position="67"/>
    </location>
</feature>
<dbReference type="EMBL" id="FNLO01000018">
    <property type="protein sequence ID" value="SDV51558.1"/>
    <property type="molecule type" value="Genomic_DNA"/>
</dbReference>
<keyword evidence="4" id="KW-0804">Transcription</keyword>
<proteinExistence type="inferred from homology"/>
<keyword evidence="2" id="KW-0805">Transcription regulation</keyword>
<evidence type="ECO:0000256" key="1">
    <source>
        <dbReference type="ARBA" id="ARBA00009437"/>
    </source>
</evidence>
<dbReference type="Proteomes" id="UP000243719">
    <property type="component" value="Unassembled WGS sequence"/>
</dbReference>
<dbReference type="InterPro" id="IPR036388">
    <property type="entry name" value="WH-like_DNA-bd_sf"/>
</dbReference>
<gene>
    <name evidence="7" type="ORF">SAMN05216551_11860</name>
</gene>
<evidence type="ECO:0000259" key="6">
    <source>
        <dbReference type="PROSITE" id="PS50931"/>
    </source>
</evidence>
<dbReference type="RefSeq" id="WP_091913302.1">
    <property type="nucleotide sequence ID" value="NZ_FNLO01000018.1"/>
</dbReference>
<dbReference type="SUPFAM" id="SSF53850">
    <property type="entry name" value="Periplasmic binding protein-like II"/>
    <property type="match status" value="1"/>
</dbReference>
<dbReference type="PRINTS" id="PR00039">
    <property type="entry name" value="HTHLYSR"/>
</dbReference>
<reference evidence="8" key="1">
    <citation type="submission" date="2016-09" db="EMBL/GenBank/DDBJ databases">
        <authorList>
            <person name="Varghese N."/>
            <person name="Submissions S."/>
        </authorList>
    </citation>
    <scope>NUCLEOTIDE SEQUENCE [LARGE SCALE GENOMIC DNA]</scope>
    <source>
        <strain evidence="8">JS23</strain>
    </source>
</reference>
<dbReference type="Pfam" id="PF03466">
    <property type="entry name" value="LysR_substrate"/>
    <property type="match status" value="1"/>
</dbReference>
<dbReference type="Pfam" id="PF00126">
    <property type="entry name" value="HTH_1"/>
    <property type="match status" value="1"/>
</dbReference>
<dbReference type="SUPFAM" id="SSF46785">
    <property type="entry name" value="Winged helix' DNA-binding domain"/>
    <property type="match status" value="1"/>
</dbReference>
<feature type="coiled-coil region" evidence="5">
    <location>
        <begin position="70"/>
        <end position="97"/>
    </location>
</feature>
<sequence length="335" mass="36490">MSETVPIRFSLRQLRYFVATAEALSFTAAAKTLHISQPSISTALSELEQSFGIQLFIRHHAHGLSMTPAGQDLLAKARELLRNAEELQAAASEMDEGLTGTIALGCLVSLAPPLIPGLISDFVAKHAGIAFRTLEAHQDDLLQSLRSGLLDVALTYDLDLTDDISFVPLLALPPYAILPKSHRLATGAPIGVKDLAGEPFVMLDLPQTREYFSSLFDGICLRPSIAFRSAQPEVVRGLVANGMGCSILNFPLQHTTTVDGREFAIARFRDKLRGMTLGLACSRSVKPRRVVREFAAFCSDVIGQHGKQFDAAVPARRLRAGARRAHERSRRTAHS</sequence>
<dbReference type="AlphaFoldDB" id="A0A1H2PX57"/>
<dbReference type="InterPro" id="IPR005119">
    <property type="entry name" value="LysR_subst-bd"/>
</dbReference>
<dbReference type="PANTHER" id="PTHR30346:SF0">
    <property type="entry name" value="HCA OPERON TRANSCRIPTIONAL ACTIVATOR HCAR"/>
    <property type="match status" value="1"/>
</dbReference>
<evidence type="ECO:0000256" key="5">
    <source>
        <dbReference type="SAM" id="Coils"/>
    </source>
</evidence>
<name>A0A1H2PX57_9BURK</name>
<evidence type="ECO:0000256" key="2">
    <source>
        <dbReference type="ARBA" id="ARBA00023015"/>
    </source>
</evidence>
<dbReference type="GO" id="GO:0003700">
    <property type="term" value="F:DNA-binding transcription factor activity"/>
    <property type="evidence" value="ECO:0007669"/>
    <property type="project" value="InterPro"/>
</dbReference>
<keyword evidence="3 7" id="KW-0238">DNA-binding</keyword>